<comment type="caution">
    <text evidence="3">The sequence shown here is derived from an EMBL/GenBank/DDBJ whole genome shotgun (WGS) entry which is preliminary data.</text>
</comment>
<sequence length="177" mass="19797">MDNFLFASIYNFAFKEVWVDTLIILLAAYWEYVVVAVILFYLWSPKFRKADLRIRAVHTALAVFSALLARFGVTSLIRNFYPRERPFAFEGLDSLISQNPLESSFPSGHATFFMALAVYFLLAGQKKMGYFLLVSAALIGAARVAAGVHWPSDILAGWAIGAAVSFVVFKVFSNVQH</sequence>
<feature type="transmembrane region" description="Helical" evidence="1">
    <location>
        <begin position="22"/>
        <end position="44"/>
    </location>
</feature>
<dbReference type="Proteomes" id="UP000709672">
    <property type="component" value="Unassembled WGS sequence"/>
</dbReference>
<feature type="transmembrane region" description="Helical" evidence="1">
    <location>
        <begin position="56"/>
        <end position="77"/>
    </location>
</feature>
<reference evidence="3" key="1">
    <citation type="submission" date="2020-07" db="EMBL/GenBank/DDBJ databases">
        <title>Huge and variable diversity of episymbiotic CPR bacteria and DPANN archaea in groundwater ecosystems.</title>
        <authorList>
            <person name="He C.Y."/>
            <person name="Keren R."/>
            <person name="Whittaker M."/>
            <person name="Farag I.F."/>
            <person name="Doudna J."/>
            <person name="Cate J.H.D."/>
            <person name="Banfield J.F."/>
        </authorList>
    </citation>
    <scope>NUCLEOTIDE SEQUENCE</scope>
    <source>
        <strain evidence="3">NC_groundwater_418_Ag_B-0.1um_45_10</strain>
    </source>
</reference>
<dbReference type="PANTHER" id="PTHR14969:SF13">
    <property type="entry name" value="AT30094P"/>
    <property type="match status" value="1"/>
</dbReference>
<proteinExistence type="predicted"/>
<keyword evidence="1" id="KW-1133">Transmembrane helix</keyword>
<accession>A0A932DSL7</accession>
<evidence type="ECO:0000259" key="2">
    <source>
        <dbReference type="SMART" id="SM00014"/>
    </source>
</evidence>
<evidence type="ECO:0000313" key="4">
    <source>
        <dbReference type="Proteomes" id="UP000709672"/>
    </source>
</evidence>
<dbReference type="InterPro" id="IPR036938">
    <property type="entry name" value="PAP2/HPO_sf"/>
</dbReference>
<dbReference type="SUPFAM" id="SSF48317">
    <property type="entry name" value="Acid phosphatase/Vanadium-dependent haloperoxidase"/>
    <property type="match status" value="1"/>
</dbReference>
<feature type="transmembrane region" description="Helical" evidence="1">
    <location>
        <begin position="154"/>
        <end position="172"/>
    </location>
</feature>
<dbReference type="EMBL" id="JACPHQ010000045">
    <property type="protein sequence ID" value="MBI2466202.1"/>
    <property type="molecule type" value="Genomic_DNA"/>
</dbReference>
<dbReference type="InterPro" id="IPR000326">
    <property type="entry name" value="PAP2/HPO"/>
</dbReference>
<gene>
    <name evidence="3" type="ORF">HYV66_03205</name>
</gene>
<protein>
    <submittedName>
        <fullName evidence="3">Phosphatase PAP2 family protein</fullName>
    </submittedName>
</protein>
<dbReference type="PANTHER" id="PTHR14969">
    <property type="entry name" value="SPHINGOSINE-1-PHOSPHATE PHOSPHOHYDROLASE"/>
    <property type="match status" value="1"/>
</dbReference>
<evidence type="ECO:0000313" key="3">
    <source>
        <dbReference type="EMBL" id="MBI2466202.1"/>
    </source>
</evidence>
<keyword evidence="1" id="KW-0812">Transmembrane</keyword>
<keyword evidence="1" id="KW-0472">Membrane</keyword>
<name>A0A932DSL7_9BACT</name>
<dbReference type="SMART" id="SM00014">
    <property type="entry name" value="acidPPc"/>
    <property type="match status" value="1"/>
</dbReference>
<dbReference type="AlphaFoldDB" id="A0A932DSL7"/>
<dbReference type="Pfam" id="PF01569">
    <property type="entry name" value="PAP2"/>
    <property type="match status" value="1"/>
</dbReference>
<dbReference type="Gene3D" id="1.20.144.10">
    <property type="entry name" value="Phosphatidic acid phosphatase type 2/haloperoxidase"/>
    <property type="match status" value="1"/>
</dbReference>
<organism evidence="3 4">
    <name type="scientific">Candidatus Sungiibacteriota bacterium</name>
    <dbReference type="NCBI Taxonomy" id="2750080"/>
    <lineage>
        <taxon>Bacteria</taxon>
        <taxon>Candidatus Sungiibacteriota</taxon>
    </lineage>
</organism>
<feature type="transmembrane region" description="Helical" evidence="1">
    <location>
        <begin position="129"/>
        <end position="148"/>
    </location>
</feature>
<evidence type="ECO:0000256" key="1">
    <source>
        <dbReference type="SAM" id="Phobius"/>
    </source>
</evidence>
<feature type="transmembrane region" description="Helical" evidence="1">
    <location>
        <begin position="104"/>
        <end position="122"/>
    </location>
</feature>
<feature type="domain" description="Phosphatidic acid phosphatase type 2/haloperoxidase" evidence="2">
    <location>
        <begin position="59"/>
        <end position="169"/>
    </location>
</feature>